<dbReference type="PROSITE" id="PS51257">
    <property type="entry name" value="PROKAR_LIPOPROTEIN"/>
    <property type="match status" value="1"/>
</dbReference>
<dbReference type="Proteomes" id="UP001374803">
    <property type="component" value="Chromosome"/>
</dbReference>
<sequence length="342" mass="36470">MIRKGLVASLLGSIAAIGLWVACLPSEPEIIASTPSQDEAGAPDAGMCDPNAPFTNRGRVFAAPLGQDRRGATLTNDEKTIYFGFTASGFLGRQYPAKLYVPDRNGPDEKFDGGRPMEGALNGLAGQDYPRFNHDGRIIVFAGHLDGGAPDGSPEGPNNPYLYFATKGDAGTFGTPQRLKLPLNTGSVTFNPFLRTLPGGGGDLWFSQCTEPGGCFGDGGTLAIYRADVLHDRFEATNAFSIPVRVEGGVDLPNTNEYSPVVSADGNELLYSSAAAIYSTYQTTPGQWTKPRSIPLGGVYRDAPAWISPDHCRLYYESQVENENGSPSIVDIYLATRPAPGH</sequence>
<evidence type="ECO:0000313" key="2">
    <source>
        <dbReference type="Proteomes" id="UP001374803"/>
    </source>
</evidence>
<organism evidence="1 2">
    <name type="scientific">Pendulispora rubella</name>
    <dbReference type="NCBI Taxonomy" id="2741070"/>
    <lineage>
        <taxon>Bacteria</taxon>
        <taxon>Pseudomonadati</taxon>
        <taxon>Myxococcota</taxon>
        <taxon>Myxococcia</taxon>
        <taxon>Myxococcales</taxon>
        <taxon>Sorangiineae</taxon>
        <taxon>Pendulisporaceae</taxon>
        <taxon>Pendulispora</taxon>
    </lineage>
</organism>
<dbReference type="RefSeq" id="WP_394830127.1">
    <property type="nucleotide sequence ID" value="NZ_CP089929.1"/>
</dbReference>
<proteinExistence type="predicted"/>
<dbReference type="EMBL" id="CP089983">
    <property type="protein sequence ID" value="WXB00525.1"/>
    <property type="molecule type" value="Genomic_DNA"/>
</dbReference>
<protein>
    <submittedName>
        <fullName evidence="1">Uncharacterized protein</fullName>
    </submittedName>
</protein>
<name>A0ABZ2KU66_9BACT</name>
<reference evidence="1" key="1">
    <citation type="submission" date="2021-12" db="EMBL/GenBank/DDBJ databases">
        <title>Discovery of the Pendulisporaceae a myxobacterial family with distinct sporulation behavior and unique specialized metabolism.</title>
        <authorList>
            <person name="Garcia R."/>
            <person name="Popoff A."/>
            <person name="Bader C.D."/>
            <person name="Loehr J."/>
            <person name="Walesch S."/>
            <person name="Walt C."/>
            <person name="Boldt J."/>
            <person name="Bunk B."/>
            <person name="Haeckl F.J.F.P.J."/>
            <person name="Gunesch A.P."/>
            <person name="Birkelbach J."/>
            <person name="Nuebel U."/>
            <person name="Pietschmann T."/>
            <person name="Bach T."/>
            <person name="Mueller R."/>
        </authorList>
    </citation>
    <scope>NUCLEOTIDE SEQUENCE</scope>
    <source>
        <strain evidence="1">MSr11367</strain>
    </source>
</reference>
<dbReference type="SUPFAM" id="SSF82171">
    <property type="entry name" value="DPP6 N-terminal domain-like"/>
    <property type="match status" value="1"/>
</dbReference>
<accession>A0ABZ2KU66</accession>
<keyword evidence="2" id="KW-1185">Reference proteome</keyword>
<gene>
    <name evidence="1" type="ORF">LVJ94_26830</name>
</gene>
<evidence type="ECO:0000313" key="1">
    <source>
        <dbReference type="EMBL" id="WXB00525.1"/>
    </source>
</evidence>